<dbReference type="Proteomes" id="UP001565474">
    <property type="component" value="Unassembled WGS sequence"/>
</dbReference>
<proteinExistence type="inferred from homology"/>
<dbReference type="InterPro" id="IPR036909">
    <property type="entry name" value="Cyt_c-like_dom_sf"/>
</dbReference>
<evidence type="ECO:0000313" key="23">
    <source>
        <dbReference type="Proteomes" id="UP001565474"/>
    </source>
</evidence>
<evidence type="ECO:0000256" key="8">
    <source>
        <dbReference type="ARBA" id="ARBA00022723"/>
    </source>
</evidence>
<evidence type="ECO:0000256" key="20">
    <source>
        <dbReference type="SAM" id="SignalP"/>
    </source>
</evidence>
<gene>
    <name evidence="22" type="ORF">ABH992_003328</name>
</gene>
<evidence type="ECO:0000256" key="6">
    <source>
        <dbReference type="ARBA" id="ARBA00022617"/>
    </source>
</evidence>
<feature type="signal peptide" evidence="20">
    <location>
        <begin position="1"/>
        <end position="28"/>
    </location>
</feature>
<evidence type="ECO:0000256" key="16">
    <source>
        <dbReference type="ARBA" id="ARBA00032236"/>
    </source>
</evidence>
<evidence type="ECO:0000256" key="7">
    <source>
        <dbReference type="ARBA" id="ARBA00022679"/>
    </source>
</evidence>
<keyword evidence="6" id="KW-0349">Heme</keyword>
<evidence type="ECO:0000256" key="15">
    <source>
        <dbReference type="ARBA" id="ARBA00030833"/>
    </source>
</evidence>
<keyword evidence="9 20" id="KW-0732">Signal</keyword>
<comment type="catalytic activity">
    <reaction evidence="19">
        <text>S-sulfanyl-L-cysteinyl-[SoxY protein] + thiosulfate + 2 Fe(III)-[cytochrome c] = S-(2-sulfodisulfanyl)-L-cysteinyl-[SoxY protein] + 2 Fe(II)-[cytochrome c] + 2 H(+)</text>
        <dbReference type="Rhea" id="RHEA:51224"/>
        <dbReference type="Rhea" id="RHEA-COMP:10350"/>
        <dbReference type="Rhea" id="RHEA-COMP:14399"/>
        <dbReference type="Rhea" id="RHEA-COMP:14689"/>
        <dbReference type="Rhea" id="RHEA-COMP:14690"/>
        <dbReference type="ChEBI" id="CHEBI:15378"/>
        <dbReference type="ChEBI" id="CHEBI:29033"/>
        <dbReference type="ChEBI" id="CHEBI:29034"/>
        <dbReference type="ChEBI" id="CHEBI:33542"/>
        <dbReference type="ChEBI" id="CHEBI:61963"/>
        <dbReference type="ChEBI" id="CHEBI:140664"/>
        <dbReference type="EC" id="2.8.5.2"/>
    </reaction>
</comment>
<evidence type="ECO:0000256" key="4">
    <source>
        <dbReference type="ARBA" id="ARBA00019364"/>
    </source>
</evidence>
<evidence type="ECO:0000256" key="11">
    <source>
        <dbReference type="ARBA" id="ARBA00022982"/>
    </source>
</evidence>
<keyword evidence="8" id="KW-0479">Metal-binding</keyword>
<comment type="catalytic activity">
    <reaction evidence="18">
        <text>L-cysteinyl-[SoxY protein] + thiosulfate + 2 Fe(III)-[cytochrome c] = S-sulfosulfanyl-L-cysteinyl-[SoxY protein] + 2 Fe(II)-[cytochrome c] + 2 H(+)</text>
        <dbReference type="Rhea" id="RHEA:56720"/>
        <dbReference type="Rhea" id="RHEA-COMP:10350"/>
        <dbReference type="Rhea" id="RHEA-COMP:14328"/>
        <dbReference type="Rhea" id="RHEA-COMP:14399"/>
        <dbReference type="Rhea" id="RHEA-COMP:14691"/>
        <dbReference type="ChEBI" id="CHEBI:15378"/>
        <dbReference type="ChEBI" id="CHEBI:29033"/>
        <dbReference type="ChEBI" id="CHEBI:29034"/>
        <dbReference type="ChEBI" id="CHEBI:29950"/>
        <dbReference type="ChEBI" id="CHEBI:33542"/>
        <dbReference type="ChEBI" id="CHEBI:139321"/>
        <dbReference type="EC" id="2.8.5.2"/>
    </reaction>
</comment>
<evidence type="ECO:0000256" key="14">
    <source>
        <dbReference type="ARBA" id="ARBA00030174"/>
    </source>
</evidence>
<organism evidence="22 23">
    <name type="scientific">Bradyrhizobium yuanmingense</name>
    <dbReference type="NCBI Taxonomy" id="108015"/>
    <lineage>
        <taxon>Bacteria</taxon>
        <taxon>Pseudomonadati</taxon>
        <taxon>Pseudomonadota</taxon>
        <taxon>Alphaproteobacteria</taxon>
        <taxon>Hyphomicrobiales</taxon>
        <taxon>Nitrobacteraceae</taxon>
        <taxon>Bradyrhizobium</taxon>
    </lineage>
</organism>
<evidence type="ECO:0000313" key="22">
    <source>
        <dbReference type="EMBL" id="MEY9470929.1"/>
    </source>
</evidence>
<evidence type="ECO:0000256" key="12">
    <source>
        <dbReference type="ARBA" id="ARBA00023004"/>
    </source>
</evidence>
<accession>A0ABV4GG56</accession>
<feature type="domain" description="Cytochrome c" evidence="21">
    <location>
        <begin position="88"/>
        <end position="167"/>
    </location>
</feature>
<protein>
    <recommendedName>
        <fullName evidence="4">L-cysteine S-thiosulfotransferase subunit SoxA</fullName>
        <ecNumber evidence="3">2.8.5.2</ecNumber>
    </recommendedName>
    <alternativeName>
        <fullName evidence="16">Protein SoxA</fullName>
    </alternativeName>
    <alternativeName>
        <fullName evidence="17">SoxAX cytochrome complex subunit A</fullName>
    </alternativeName>
    <alternativeName>
        <fullName evidence="15">Sulfur oxidizing protein A</fullName>
    </alternativeName>
    <alternativeName>
        <fullName evidence="14">Thiosulfate-oxidizing multienzyme system protein SoxA</fullName>
    </alternativeName>
</protein>
<reference evidence="22 23" key="1">
    <citation type="submission" date="2024-07" db="EMBL/GenBank/DDBJ databases">
        <title>Genomic Encyclopedia of Type Strains, Phase V (KMG-V): Genome sequencing to study the core and pangenomes of soil and plant-associated prokaryotes.</title>
        <authorList>
            <person name="Whitman W."/>
        </authorList>
    </citation>
    <scope>NUCLEOTIDE SEQUENCE [LARGE SCALE GENOMIC DNA]</scope>
    <source>
        <strain evidence="22 23">USDA 222</strain>
    </source>
</reference>
<keyword evidence="7" id="KW-0808">Transferase</keyword>
<evidence type="ECO:0000256" key="3">
    <source>
        <dbReference type="ARBA" id="ARBA00012408"/>
    </source>
</evidence>
<dbReference type="SUPFAM" id="SSF46626">
    <property type="entry name" value="Cytochrome c"/>
    <property type="match status" value="2"/>
</dbReference>
<evidence type="ECO:0000256" key="9">
    <source>
        <dbReference type="ARBA" id="ARBA00022729"/>
    </source>
</evidence>
<keyword evidence="23" id="KW-1185">Reference proteome</keyword>
<dbReference type="EMBL" id="JBGBZN010000002">
    <property type="protein sequence ID" value="MEY9470929.1"/>
    <property type="molecule type" value="Genomic_DNA"/>
</dbReference>
<dbReference type="InterPro" id="IPR025710">
    <property type="entry name" value="SoxA"/>
</dbReference>
<feature type="chain" id="PRO_5046790254" description="L-cysteine S-thiosulfotransferase subunit SoxA" evidence="20">
    <location>
        <begin position="29"/>
        <end position="388"/>
    </location>
</feature>
<evidence type="ECO:0000256" key="5">
    <source>
        <dbReference type="ARBA" id="ARBA00022448"/>
    </source>
</evidence>
<dbReference type="NCBIfam" id="TIGR04484">
    <property type="entry name" value="thiosulf_SoxA"/>
    <property type="match status" value="1"/>
</dbReference>
<keyword evidence="10" id="KW-0574">Periplasm</keyword>
<keyword evidence="5" id="KW-0813">Transport</keyword>
<evidence type="ECO:0000256" key="10">
    <source>
        <dbReference type="ARBA" id="ARBA00022764"/>
    </source>
</evidence>
<sequence length="388" mass="42656">MNARIHIPLASLVAALVALALTSPDVVAADKVDPVADARAFQNFFFQKFPNVKHEDFVNGPYSMNEDMKRQWQEKEEFPPYEFALEAGKEMFSTPFKNGKTYADCFPNGGIGIRQNYPYFDSGEGKVITLELALNRCREANGEAPYSYIKDEMASLTAYMAYTSRGKLMDIKIPDDPRALAAYENGKRYFYTRRGQMNFSCASCHVQSPGERIRAETLAPALGILNAMPIYRSEWSGMGTTSRRFVTCNSQTRAVPLEPQADEYRDVEYFPVLRRQRPADLGTGSTAMKLSLGLAMLLALSLAPSARAASEADYKAAYAAAEAASKEAAGMRNQWTVTVSALAAAKRAADGGDFGRAVAAAREAEALAKASIFQAVSEKEAWKAMEIR</sequence>
<evidence type="ECO:0000256" key="17">
    <source>
        <dbReference type="ARBA" id="ARBA00032318"/>
    </source>
</evidence>
<evidence type="ECO:0000256" key="19">
    <source>
        <dbReference type="ARBA" id="ARBA00048423"/>
    </source>
</evidence>
<comment type="similarity">
    <text evidence="13">Belongs to the SoxA family.</text>
</comment>
<evidence type="ECO:0000256" key="1">
    <source>
        <dbReference type="ARBA" id="ARBA00004418"/>
    </source>
</evidence>
<keyword evidence="12" id="KW-0408">Iron</keyword>
<comment type="caution">
    <text evidence="22">The sequence shown here is derived from an EMBL/GenBank/DDBJ whole genome shotgun (WGS) entry which is preliminary data.</text>
</comment>
<name>A0ABV4GG56_9BRAD</name>
<evidence type="ECO:0000259" key="21">
    <source>
        <dbReference type="Pfam" id="PF21342"/>
    </source>
</evidence>
<evidence type="ECO:0000256" key="13">
    <source>
        <dbReference type="ARBA" id="ARBA00025746"/>
    </source>
</evidence>
<dbReference type="Gene3D" id="1.10.760.10">
    <property type="entry name" value="Cytochrome c-like domain"/>
    <property type="match status" value="2"/>
</dbReference>
<evidence type="ECO:0000256" key="18">
    <source>
        <dbReference type="ARBA" id="ARBA00048077"/>
    </source>
</evidence>
<dbReference type="EC" id="2.8.5.2" evidence="3"/>
<comment type="subunit">
    <text evidence="2">Heterodimer of SoxA and SoxX.</text>
</comment>
<comment type="subcellular location">
    <subcellularLocation>
        <location evidence="1">Periplasm</location>
    </subcellularLocation>
</comment>
<dbReference type="InterPro" id="IPR009056">
    <property type="entry name" value="Cyt_c-like_dom"/>
</dbReference>
<dbReference type="Pfam" id="PF21342">
    <property type="entry name" value="SoxA-TsdA_cyt-c"/>
    <property type="match status" value="1"/>
</dbReference>
<keyword evidence="11" id="KW-0249">Electron transport</keyword>
<evidence type="ECO:0000256" key="2">
    <source>
        <dbReference type="ARBA" id="ARBA00011530"/>
    </source>
</evidence>